<dbReference type="InterPro" id="IPR052728">
    <property type="entry name" value="O2_lipid_transport_reg"/>
</dbReference>
<keyword evidence="1" id="KW-1133">Transmembrane helix</keyword>
<dbReference type="AlphaFoldDB" id="A0AAE1FN78"/>
<accession>A0AAE1FN78</accession>
<feature type="transmembrane region" description="Helical" evidence="1">
    <location>
        <begin position="85"/>
        <end position="114"/>
    </location>
</feature>
<organism evidence="2 3">
    <name type="scientific">Petrolisthes cinctipes</name>
    <name type="common">Flat porcelain crab</name>
    <dbReference type="NCBI Taxonomy" id="88211"/>
    <lineage>
        <taxon>Eukaryota</taxon>
        <taxon>Metazoa</taxon>
        <taxon>Ecdysozoa</taxon>
        <taxon>Arthropoda</taxon>
        <taxon>Crustacea</taxon>
        <taxon>Multicrustacea</taxon>
        <taxon>Malacostraca</taxon>
        <taxon>Eumalacostraca</taxon>
        <taxon>Eucarida</taxon>
        <taxon>Decapoda</taxon>
        <taxon>Pleocyemata</taxon>
        <taxon>Anomura</taxon>
        <taxon>Galatheoidea</taxon>
        <taxon>Porcellanidae</taxon>
        <taxon>Petrolisthes</taxon>
    </lineage>
</organism>
<evidence type="ECO:0000313" key="3">
    <source>
        <dbReference type="Proteomes" id="UP001286313"/>
    </source>
</evidence>
<keyword evidence="3" id="KW-1185">Reference proteome</keyword>
<protein>
    <submittedName>
        <fullName evidence="2">Uncharacterized protein</fullName>
    </submittedName>
</protein>
<dbReference type="Proteomes" id="UP001286313">
    <property type="component" value="Unassembled WGS sequence"/>
</dbReference>
<proteinExistence type="predicted"/>
<dbReference type="EMBL" id="JAWQEG010001748">
    <property type="protein sequence ID" value="KAK3876934.1"/>
    <property type="molecule type" value="Genomic_DNA"/>
</dbReference>
<keyword evidence="1" id="KW-0472">Membrane</keyword>
<gene>
    <name evidence="2" type="ORF">Pcinc_018308</name>
</gene>
<keyword evidence="1" id="KW-0812">Transmembrane</keyword>
<evidence type="ECO:0000313" key="2">
    <source>
        <dbReference type="EMBL" id="KAK3876934.1"/>
    </source>
</evidence>
<sequence length="145" mass="16014">MVDTYTKPWCRATPYLVGFWGGLLLDHFRHKKLDLTWWQVLLGWALAITVGMLVVYGMADYNTLVDPKLLTQAVSIPYEGLSRGAWALAVLWFIQTTGILFIGGIAAVIISLIAEGPVLGLEKLLLRRPGRGEGSTEEPKKEATS</sequence>
<feature type="transmembrane region" description="Helical" evidence="1">
    <location>
        <begin position="40"/>
        <end position="59"/>
    </location>
</feature>
<name>A0AAE1FN78_PETCI</name>
<dbReference type="PANTHER" id="PTHR11161">
    <property type="entry name" value="O-ACYLTRANSFERASE"/>
    <property type="match status" value="1"/>
</dbReference>
<dbReference type="PANTHER" id="PTHR11161:SF0">
    <property type="entry name" value="O-ACYLTRANSFERASE LIKE PROTEIN"/>
    <property type="match status" value="1"/>
</dbReference>
<comment type="caution">
    <text evidence="2">The sequence shown here is derived from an EMBL/GenBank/DDBJ whole genome shotgun (WGS) entry which is preliminary data.</text>
</comment>
<evidence type="ECO:0000256" key="1">
    <source>
        <dbReference type="SAM" id="Phobius"/>
    </source>
</evidence>
<reference evidence="2" key="1">
    <citation type="submission" date="2023-10" db="EMBL/GenBank/DDBJ databases">
        <title>Genome assemblies of two species of porcelain crab, Petrolisthes cinctipes and Petrolisthes manimaculis (Anomura: Porcellanidae).</title>
        <authorList>
            <person name="Angst P."/>
        </authorList>
    </citation>
    <scope>NUCLEOTIDE SEQUENCE</scope>
    <source>
        <strain evidence="2">PB745_01</strain>
        <tissue evidence="2">Gill</tissue>
    </source>
</reference>